<dbReference type="InterPro" id="IPR001670">
    <property type="entry name" value="ADH_Fe/GldA"/>
</dbReference>
<dbReference type="Gene3D" id="3.40.50.1970">
    <property type="match status" value="1"/>
</dbReference>
<comment type="similarity">
    <text evidence="1">Belongs to the iron-containing alcohol dehydrogenase family.</text>
</comment>
<dbReference type="Gene3D" id="1.20.1090.10">
    <property type="entry name" value="Dehydroquinate synthase-like - alpha domain"/>
    <property type="match status" value="1"/>
</dbReference>
<dbReference type="Pfam" id="PF25137">
    <property type="entry name" value="ADH_Fe_C"/>
    <property type="match status" value="1"/>
</dbReference>
<dbReference type="InterPro" id="IPR018211">
    <property type="entry name" value="ADH_Fe_CS"/>
</dbReference>
<comment type="caution">
    <text evidence="6">The sequence shown here is derived from an EMBL/GenBank/DDBJ whole genome shotgun (WGS) entry which is preliminary data.</text>
</comment>
<dbReference type="SUPFAM" id="SSF56796">
    <property type="entry name" value="Dehydroquinate synthase-like"/>
    <property type="match status" value="1"/>
</dbReference>
<dbReference type="Proteomes" id="UP001596071">
    <property type="component" value="Unassembled WGS sequence"/>
</dbReference>
<protein>
    <submittedName>
        <fullName evidence="6">Iron-containing alcohol dehydrogenase</fullName>
    </submittedName>
</protein>
<gene>
    <name evidence="6" type="ORF">ACFPTP_16140</name>
</gene>
<evidence type="ECO:0000313" key="7">
    <source>
        <dbReference type="Proteomes" id="UP001596071"/>
    </source>
</evidence>
<dbReference type="InterPro" id="IPR056798">
    <property type="entry name" value="ADH_Fe_C"/>
</dbReference>
<organism evidence="6 7">
    <name type="scientific">Sporosarcina koreensis</name>
    <dbReference type="NCBI Taxonomy" id="334735"/>
    <lineage>
        <taxon>Bacteria</taxon>
        <taxon>Bacillati</taxon>
        <taxon>Bacillota</taxon>
        <taxon>Bacilli</taxon>
        <taxon>Bacillales</taxon>
        <taxon>Caryophanaceae</taxon>
        <taxon>Sporosarcina</taxon>
    </lineage>
</organism>
<dbReference type="PANTHER" id="PTHR11496">
    <property type="entry name" value="ALCOHOL DEHYDROGENASE"/>
    <property type="match status" value="1"/>
</dbReference>
<evidence type="ECO:0000256" key="1">
    <source>
        <dbReference type="ARBA" id="ARBA00007358"/>
    </source>
</evidence>
<dbReference type="EMBL" id="JBHSNP010000029">
    <property type="protein sequence ID" value="MFC5604766.1"/>
    <property type="molecule type" value="Genomic_DNA"/>
</dbReference>
<dbReference type="PANTHER" id="PTHR11496:SF102">
    <property type="entry name" value="ALCOHOL DEHYDROGENASE 4"/>
    <property type="match status" value="1"/>
</dbReference>
<keyword evidence="7" id="KW-1185">Reference proteome</keyword>
<evidence type="ECO:0000313" key="6">
    <source>
        <dbReference type="EMBL" id="MFC5604766.1"/>
    </source>
</evidence>
<accession>A0ABW0U0D4</accession>
<dbReference type="RefSeq" id="WP_381446915.1">
    <property type="nucleotide sequence ID" value="NZ_JBHSNP010000029.1"/>
</dbReference>
<proteinExistence type="inferred from homology"/>
<keyword evidence="2" id="KW-0560">Oxidoreductase</keyword>
<dbReference type="Pfam" id="PF00465">
    <property type="entry name" value="Fe-ADH"/>
    <property type="match status" value="1"/>
</dbReference>
<sequence>MQETFEFGLKTKIICGEGTYLQLGQLIKESTASTKTVIVTDKGVIEAGLVNLVEKVLHESNIEYTVFSDLESDPSVRSIDAAARVIQDFDADCVIGIGGGSAMDVAKMASLVAVGGASASHYELMANPFPKKTITSIMIPTTSGSGAEVTSTVVFTNAEKRKVWGWDEQMAPDVAILDPLFTEGLPRHLTAATALDALVHAIEACTGTRSNPIVEAFGLKSIELICGNVERVLHNPRDLEGRTALAVGAALAGVAIENGGTGIAHCMGHAITTVGRVPHARAVAMAMNATYRWKVEGDVDLFAKVAKAMGVHTEGLSKSEIAYAGADRFKELVHSSGLNTSLKEDGLSINDVDLLVETMTSEENQPMRENNCRFVSEEDLRSFARELLSS</sequence>
<dbReference type="PROSITE" id="PS00913">
    <property type="entry name" value="ADH_IRON_1"/>
    <property type="match status" value="1"/>
</dbReference>
<evidence type="ECO:0000256" key="2">
    <source>
        <dbReference type="ARBA" id="ARBA00023002"/>
    </source>
</evidence>
<evidence type="ECO:0000259" key="5">
    <source>
        <dbReference type="Pfam" id="PF25137"/>
    </source>
</evidence>
<evidence type="ECO:0000256" key="3">
    <source>
        <dbReference type="ARBA" id="ARBA00023027"/>
    </source>
</evidence>
<feature type="domain" description="Alcohol dehydrogenase iron-type/glycerol dehydrogenase GldA" evidence="4">
    <location>
        <begin position="11"/>
        <end position="179"/>
    </location>
</feature>
<name>A0ABW0U0D4_9BACL</name>
<evidence type="ECO:0000259" key="4">
    <source>
        <dbReference type="Pfam" id="PF00465"/>
    </source>
</evidence>
<feature type="domain" description="Fe-containing alcohol dehydrogenase-like C-terminal" evidence="5">
    <location>
        <begin position="190"/>
        <end position="380"/>
    </location>
</feature>
<reference evidence="7" key="1">
    <citation type="journal article" date="2019" name="Int. J. Syst. Evol. Microbiol.">
        <title>The Global Catalogue of Microorganisms (GCM) 10K type strain sequencing project: providing services to taxonomists for standard genome sequencing and annotation.</title>
        <authorList>
            <consortium name="The Broad Institute Genomics Platform"/>
            <consortium name="The Broad Institute Genome Sequencing Center for Infectious Disease"/>
            <person name="Wu L."/>
            <person name="Ma J."/>
        </authorList>
    </citation>
    <scope>NUCLEOTIDE SEQUENCE [LARGE SCALE GENOMIC DNA]</scope>
    <source>
        <strain evidence="7">KACC 11299</strain>
    </source>
</reference>
<dbReference type="InterPro" id="IPR039697">
    <property type="entry name" value="Alcohol_dehydrogenase_Fe"/>
</dbReference>
<keyword evidence="3" id="KW-0520">NAD</keyword>
<dbReference type="CDD" id="cd14863">
    <property type="entry name" value="Fe-ADH-like"/>
    <property type="match status" value="1"/>
</dbReference>